<protein>
    <submittedName>
        <fullName evidence="4">Carbohydrate porin</fullName>
    </submittedName>
</protein>
<dbReference type="RefSeq" id="WP_254293067.1">
    <property type="nucleotide sequence ID" value="NZ_JAMLDX010000007.1"/>
</dbReference>
<feature type="region of interest" description="Disordered" evidence="3">
    <location>
        <begin position="13"/>
        <end position="40"/>
    </location>
</feature>
<dbReference type="InterPro" id="IPR007049">
    <property type="entry name" value="Carb-sel_porin_OprB"/>
</dbReference>
<dbReference type="InterPro" id="IPR038673">
    <property type="entry name" value="OprB_sf"/>
</dbReference>
<evidence type="ECO:0000313" key="5">
    <source>
        <dbReference type="Proteomes" id="UP001139451"/>
    </source>
</evidence>
<proteinExistence type="inferred from homology"/>
<dbReference type="Gene3D" id="2.40.160.180">
    <property type="entry name" value="Carbohydrate-selective porin OprB"/>
    <property type="match status" value="1"/>
</dbReference>
<accession>A0A9X2KLL4</accession>
<evidence type="ECO:0000313" key="4">
    <source>
        <dbReference type="EMBL" id="MCP3730930.1"/>
    </source>
</evidence>
<dbReference type="GO" id="GO:0008643">
    <property type="term" value="P:carbohydrate transport"/>
    <property type="evidence" value="ECO:0007669"/>
    <property type="project" value="InterPro"/>
</dbReference>
<evidence type="ECO:0000256" key="2">
    <source>
        <dbReference type="RuleBase" id="RU363072"/>
    </source>
</evidence>
<dbReference type="AlphaFoldDB" id="A0A9X2KLL4"/>
<dbReference type="InterPro" id="IPR052932">
    <property type="entry name" value="OprB_Porin"/>
</dbReference>
<dbReference type="GO" id="GO:0016020">
    <property type="term" value="C:membrane"/>
    <property type="evidence" value="ECO:0007669"/>
    <property type="project" value="InterPro"/>
</dbReference>
<dbReference type="Proteomes" id="UP001139451">
    <property type="component" value="Unassembled WGS sequence"/>
</dbReference>
<dbReference type="PANTHER" id="PTHR37944:SF1">
    <property type="entry name" value="PORIN B"/>
    <property type="match status" value="1"/>
</dbReference>
<dbReference type="EMBL" id="JAMLDX010000007">
    <property type="protein sequence ID" value="MCP3730930.1"/>
    <property type="molecule type" value="Genomic_DNA"/>
</dbReference>
<dbReference type="Pfam" id="PF04966">
    <property type="entry name" value="OprB"/>
    <property type="match status" value="1"/>
</dbReference>
<name>A0A9X2KLL4_9SPHN</name>
<comment type="similarity">
    <text evidence="1 2">Belongs to the OprB family.</text>
</comment>
<reference evidence="4" key="1">
    <citation type="submission" date="2022-05" db="EMBL/GenBank/DDBJ databases">
        <title>Sphingomonas sp. strain MG17 Genome sequencing and assembly.</title>
        <authorList>
            <person name="Kim I."/>
        </authorList>
    </citation>
    <scope>NUCLEOTIDE SEQUENCE</scope>
    <source>
        <strain evidence="4">MG17</strain>
    </source>
</reference>
<gene>
    <name evidence="4" type="ORF">M9978_10860</name>
</gene>
<evidence type="ECO:0000256" key="1">
    <source>
        <dbReference type="ARBA" id="ARBA00008769"/>
    </source>
</evidence>
<dbReference type="GO" id="GO:0015288">
    <property type="term" value="F:porin activity"/>
    <property type="evidence" value="ECO:0007669"/>
    <property type="project" value="InterPro"/>
</dbReference>
<evidence type="ECO:0000256" key="3">
    <source>
        <dbReference type="SAM" id="MobiDB-lite"/>
    </source>
</evidence>
<dbReference type="PANTHER" id="PTHR37944">
    <property type="entry name" value="PORIN B"/>
    <property type="match status" value="1"/>
</dbReference>
<organism evidence="4 5">
    <name type="scientific">Sphingomonas tagetis</name>
    <dbReference type="NCBI Taxonomy" id="2949092"/>
    <lineage>
        <taxon>Bacteria</taxon>
        <taxon>Pseudomonadati</taxon>
        <taxon>Pseudomonadota</taxon>
        <taxon>Alphaproteobacteria</taxon>
        <taxon>Sphingomonadales</taxon>
        <taxon>Sphingomonadaceae</taxon>
        <taxon>Sphingomonas</taxon>
    </lineage>
</organism>
<sequence length="398" mass="42107">MFFSSLALATASLEGAPPQPAEQGRPHSHTHAGEEQGEDAGPISLELTYTSEVMSNVAGGLERGTRYLDNFDVVLGADLEALTGWTGASLGVYGLYNNGNSISDLAGDAQAVSNIETGVQAVRLYEAWLDQKFGEKASLRVGLYDLNSEFDALDASALFVSSPHGIGTDFAQSGRNGPSIFPSTSLAARLQVEPAEGWAVRAAILDGVPNDPTRPARTLIRIGKNEGALLVGEVQAPLGGGKLLLGHWRYTAAFDLTDGSGTARGNSGTYIRAELPLAHQPDGKIDGFARFGTASGRFNSFDFFASAGLKFTGWIPGRGEDEFGIAIAAAFTAEPYRALTGAAPAEVAVEATYRTQLTPWLAVQPNLHYVRRPSADPTVADAIVLGIRSEISFDLFDR</sequence>
<keyword evidence="5" id="KW-1185">Reference proteome</keyword>
<comment type="caution">
    <text evidence="4">The sequence shown here is derived from an EMBL/GenBank/DDBJ whole genome shotgun (WGS) entry which is preliminary data.</text>
</comment>